<accession>A0ABR9IYD7</accession>
<reference evidence="2 3" key="1">
    <citation type="submission" date="2020-10" db="EMBL/GenBank/DDBJ databases">
        <title>Sequencing the genomes of 1000 actinobacteria strains.</title>
        <authorList>
            <person name="Klenk H.-P."/>
        </authorList>
    </citation>
    <scope>NUCLEOTIDE SEQUENCE [LARGE SCALE GENOMIC DNA]</scope>
    <source>
        <strain evidence="2 3">DSM 7307</strain>
    </source>
</reference>
<dbReference type="SUPFAM" id="SSF53474">
    <property type="entry name" value="alpha/beta-Hydrolases"/>
    <property type="match status" value="1"/>
</dbReference>
<organism evidence="2 3">
    <name type="scientific">Rhizobium viscosum</name>
    <name type="common">Arthrobacter viscosus</name>
    <dbReference type="NCBI Taxonomy" id="1673"/>
    <lineage>
        <taxon>Bacteria</taxon>
        <taxon>Pseudomonadati</taxon>
        <taxon>Pseudomonadota</taxon>
        <taxon>Alphaproteobacteria</taxon>
        <taxon>Hyphomicrobiales</taxon>
        <taxon>Rhizobiaceae</taxon>
        <taxon>Rhizobium/Agrobacterium group</taxon>
        <taxon>Rhizobium</taxon>
    </lineage>
</organism>
<evidence type="ECO:0000313" key="3">
    <source>
        <dbReference type="Proteomes" id="UP000620262"/>
    </source>
</evidence>
<gene>
    <name evidence="2" type="ORF">H4W29_005491</name>
</gene>
<dbReference type="InterPro" id="IPR052897">
    <property type="entry name" value="Sec-Metab_Biosynth_Hydrolase"/>
</dbReference>
<dbReference type="InterPro" id="IPR000073">
    <property type="entry name" value="AB_hydrolase_1"/>
</dbReference>
<evidence type="ECO:0000313" key="2">
    <source>
        <dbReference type="EMBL" id="MBE1508246.1"/>
    </source>
</evidence>
<name>A0ABR9IYD7_RHIVS</name>
<comment type="caution">
    <text evidence="2">The sequence shown here is derived from an EMBL/GenBank/DDBJ whole genome shotgun (WGS) entry which is preliminary data.</text>
</comment>
<dbReference type="InterPro" id="IPR029058">
    <property type="entry name" value="AB_hydrolase_fold"/>
</dbReference>
<feature type="domain" description="AB hydrolase-1" evidence="1">
    <location>
        <begin position="18"/>
        <end position="231"/>
    </location>
</feature>
<protein>
    <submittedName>
        <fullName evidence="2">Pimeloyl-ACP methyl ester carboxylesterase</fullName>
    </submittedName>
</protein>
<evidence type="ECO:0000259" key="1">
    <source>
        <dbReference type="Pfam" id="PF12697"/>
    </source>
</evidence>
<dbReference type="Gene3D" id="3.40.50.1820">
    <property type="entry name" value="alpha/beta hydrolase"/>
    <property type="match status" value="1"/>
</dbReference>
<dbReference type="Proteomes" id="UP000620262">
    <property type="component" value="Unassembled WGS sequence"/>
</dbReference>
<dbReference type="Pfam" id="PF12697">
    <property type="entry name" value="Abhydrolase_6"/>
    <property type="match status" value="1"/>
</dbReference>
<sequence length="247" mass="25552">MPHFVSGARAAGAPSLSIVLVHGAFVDGSGWQQVHGELAGFGFEVLVAQHPTISLGEDVAAVEHLIATARHPVLLVGHSYGGAVITQAGANPKVQALAYIAAFVPDVGESVAALNEAAEEPGETKAPLLPPQDGYLIVDPARFPQAFAADVSPAITRFMAAAQLPWGLSAVVATLTHAAWRSKPSFYLVASADRMVPPSAQRRMARRAGASITEIDSSHAAMMSHPQEVAAFLTAAASATPIRGDGQ</sequence>
<dbReference type="PANTHER" id="PTHR37017">
    <property type="entry name" value="AB HYDROLASE-1 DOMAIN-CONTAINING PROTEIN-RELATED"/>
    <property type="match status" value="1"/>
</dbReference>
<dbReference type="PANTHER" id="PTHR37017:SF11">
    <property type="entry name" value="ESTERASE_LIPASE_THIOESTERASE DOMAIN-CONTAINING PROTEIN"/>
    <property type="match status" value="1"/>
</dbReference>
<keyword evidence="3" id="KW-1185">Reference proteome</keyword>
<dbReference type="EMBL" id="JADBEC010000002">
    <property type="protein sequence ID" value="MBE1508246.1"/>
    <property type="molecule type" value="Genomic_DNA"/>
</dbReference>
<dbReference type="RefSeq" id="WP_192731881.1">
    <property type="nucleotide sequence ID" value="NZ_BAAAVL010000002.1"/>
</dbReference>
<proteinExistence type="predicted"/>